<feature type="transmembrane region" description="Helical" evidence="1">
    <location>
        <begin position="107"/>
        <end position="125"/>
    </location>
</feature>
<evidence type="ECO:0000256" key="1">
    <source>
        <dbReference type="SAM" id="Phobius"/>
    </source>
</evidence>
<reference evidence="2 3" key="1">
    <citation type="submission" date="2024-10" db="EMBL/GenBank/DDBJ databases">
        <title>Updated reference genomes for cyclostephanoid diatoms.</title>
        <authorList>
            <person name="Roberts W.R."/>
            <person name="Alverson A.J."/>
        </authorList>
    </citation>
    <scope>NUCLEOTIDE SEQUENCE [LARGE SCALE GENOMIC DNA]</scope>
    <source>
        <strain evidence="2 3">AJA228-03</strain>
    </source>
</reference>
<name>A0ABD3RXY6_9STRA</name>
<keyword evidence="1" id="KW-1133">Transmembrane helix</keyword>
<comment type="caution">
    <text evidence="2">The sequence shown here is derived from an EMBL/GenBank/DDBJ whole genome shotgun (WGS) entry which is preliminary data.</text>
</comment>
<organism evidence="2 3">
    <name type="scientific">Cyclostephanos tholiformis</name>
    <dbReference type="NCBI Taxonomy" id="382380"/>
    <lineage>
        <taxon>Eukaryota</taxon>
        <taxon>Sar</taxon>
        <taxon>Stramenopiles</taxon>
        <taxon>Ochrophyta</taxon>
        <taxon>Bacillariophyta</taxon>
        <taxon>Coscinodiscophyceae</taxon>
        <taxon>Thalassiosirophycidae</taxon>
        <taxon>Stephanodiscales</taxon>
        <taxon>Stephanodiscaceae</taxon>
        <taxon>Cyclostephanos</taxon>
    </lineage>
</organism>
<keyword evidence="1" id="KW-0472">Membrane</keyword>
<keyword evidence="1" id="KW-0812">Transmembrane</keyword>
<dbReference type="PANTHER" id="PTHR34368">
    <property type="entry name" value="OS01G0962200 PROTEIN"/>
    <property type="match status" value="1"/>
</dbReference>
<feature type="transmembrane region" description="Helical" evidence="1">
    <location>
        <begin position="39"/>
        <end position="57"/>
    </location>
</feature>
<accession>A0ABD3RXY6</accession>
<dbReference type="PANTHER" id="PTHR34368:SF1">
    <property type="entry name" value="OS01G0962200 PROTEIN"/>
    <property type="match status" value="1"/>
</dbReference>
<feature type="transmembrane region" description="Helical" evidence="1">
    <location>
        <begin position="146"/>
        <end position="165"/>
    </location>
</feature>
<evidence type="ECO:0000313" key="3">
    <source>
        <dbReference type="Proteomes" id="UP001530377"/>
    </source>
</evidence>
<dbReference type="Proteomes" id="UP001530377">
    <property type="component" value="Unassembled WGS sequence"/>
</dbReference>
<protein>
    <submittedName>
        <fullName evidence="2">Uncharacterized protein</fullName>
    </submittedName>
</protein>
<dbReference type="EMBL" id="JALLPB020000121">
    <property type="protein sequence ID" value="KAL3817048.1"/>
    <property type="molecule type" value="Genomic_DNA"/>
</dbReference>
<dbReference type="AlphaFoldDB" id="A0ABD3RXY6"/>
<sequence>MLQVRGQPTGHAKVGVALFAVFVIRIVHNQTDATSSGPILILLPGAATLISAFFLFVAPIPQPQSYHDFADKGVLFVCTSAATGGFYLPPGAERERAGFIIKNFGDVLSNLVILAGGVTGLALLLNVRGNEIELDPIRKWELRVCLPILFSSNVVISAGSAYYHWNPNDSTLVWDRLVSVTTFAPSAFM</sequence>
<keyword evidence="3" id="KW-1185">Reference proteome</keyword>
<feature type="transmembrane region" description="Helical" evidence="1">
    <location>
        <begin position="69"/>
        <end position="87"/>
    </location>
</feature>
<gene>
    <name evidence="2" type="ORF">ACHAXA_002960</name>
</gene>
<evidence type="ECO:0000313" key="2">
    <source>
        <dbReference type="EMBL" id="KAL3817048.1"/>
    </source>
</evidence>
<proteinExistence type="predicted"/>
<feature type="transmembrane region" description="Helical" evidence="1">
    <location>
        <begin position="12"/>
        <end position="27"/>
    </location>
</feature>